<dbReference type="Proteomes" id="UP000499080">
    <property type="component" value="Unassembled WGS sequence"/>
</dbReference>
<dbReference type="OrthoDB" id="6409002at2759"/>
<dbReference type="InterPro" id="IPR031941">
    <property type="entry name" value="DUF4773"/>
</dbReference>
<sequence length="316" mass="35844">MTRIILFSSNLEEFFDSYGVEIAIHIPVAEWTRLVFKKIRGRASRLRLVFPPVEDGNLISPSVCLLTPQLWPRIFIILVVVCFVKSTTAYGVAQISHPLAAVRLPRSVKNSEMSGNLIEMTVEENPNQCLCVKSECGCCVYLDVPEIRLNSSGCIEVAYLSEDIGLAISFTFDDRTLLNTSVSVKNPPPLCIMIPFLKDYGHICLEFYNVDFSSSHYAACVKIDVAIWPFCALPFELGCFHINGQSVTDYETFTKTKNRTHALEDSNNDQVWRKKGYRWRYAVCSSNSNYVSSYYQVAMMNVLLLAFVYSMRKLQV</sequence>
<gene>
    <name evidence="2" type="ORF">AVEN_193884_1</name>
</gene>
<name>A0A4Y2M129_ARAVE</name>
<dbReference type="AlphaFoldDB" id="A0A4Y2M129"/>
<dbReference type="Pfam" id="PF15998">
    <property type="entry name" value="DUF4773"/>
    <property type="match status" value="1"/>
</dbReference>
<evidence type="ECO:0000259" key="1">
    <source>
        <dbReference type="Pfam" id="PF15998"/>
    </source>
</evidence>
<keyword evidence="3" id="KW-1185">Reference proteome</keyword>
<dbReference type="PANTHER" id="PTHR36299:SF2">
    <property type="entry name" value="DUF4773 DOMAIN-CONTAINING PROTEIN"/>
    <property type="match status" value="1"/>
</dbReference>
<evidence type="ECO:0000313" key="3">
    <source>
        <dbReference type="Proteomes" id="UP000499080"/>
    </source>
</evidence>
<dbReference type="PANTHER" id="PTHR36299">
    <property type="entry name" value="AGAP008005-PA"/>
    <property type="match status" value="1"/>
</dbReference>
<proteinExistence type="predicted"/>
<evidence type="ECO:0000313" key="2">
    <source>
        <dbReference type="EMBL" id="GBN19407.1"/>
    </source>
</evidence>
<dbReference type="EMBL" id="BGPR01006487">
    <property type="protein sequence ID" value="GBN19407.1"/>
    <property type="molecule type" value="Genomic_DNA"/>
</dbReference>
<feature type="domain" description="DUF4773" evidence="1">
    <location>
        <begin position="128"/>
        <end position="243"/>
    </location>
</feature>
<organism evidence="2 3">
    <name type="scientific">Araneus ventricosus</name>
    <name type="common">Orbweaver spider</name>
    <name type="synonym">Epeira ventricosa</name>
    <dbReference type="NCBI Taxonomy" id="182803"/>
    <lineage>
        <taxon>Eukaryota</taxon>
        <taxon>Metazoa</taxon>
        <taxon>Ecdysozoa</taxon>
        <taxon>Arthropoda</taxon>
        <taxon>Chelicerata</taxon>
        <taxon>Arachnida</taxon>
        <taxon>Araneae</taxon>
        <taxon>Araneomorphae</taxon>
        <taxon>Entelegynae</taxon>
        <taxon>Araneoidea</taxon>
        <taxon>Araneidae</taxon>
        <taxon>Araneus</taxon>
    </lineage>
</organism>
<reference evidence="2 3" key="1">
    <citation type="journal article" date="2019" name="Sci. Rep.">
        <title>Orb-weaving spider Araneus ventricosus genome elucidates the spidroin gene catalogue.</title>
        <authorList>
            <person name="Kono N."/>
            <person name="Nakamura H."/>
            <person name="Ohtoshi R."/>
            <person name="Moran D.A.P."/>
            <person name="Shinohara A."/>
            <person name="Yoshida Y."/>
            <person name="Fujiwara M."/>
            <person name="Mori M."/>
            <person name="Tomita M."/>
            <person name="Arakawa K."/>
        </authorList>
    </citation>
    <scope>NUCLEOTIDE SEQUENCE [LARGE SCALE GENOMIC DNA]</scope>
</reference>
<protein>
    <recommendedName>
        <fullName evidence="1">DUF4773 domain-containing protein</fullName>
    </recommendedName>
</protein>
<accession>A0A4Y2M129</accession>
<comment type="caution">
    <text evidence="2">The sequence shown here is derived from an EMBL/GenBank/DDBJ whole genome shotgun (WGS) entry which is preliminary data.</text>
</comment>